<feature type="compositionally biased region" description="Basic residues" evidence="1">
    <location>
        <begin position="232"/>
        <end position="243"/>
    </location>
</feature>
<proteinExistence type="predicted"/>
<evidence type="ECO:0000259" key="2">
    <source>
        <dbReference type="Pfam" id="PF10382"/>
    </source>
</evidence>
<evidence type="ECO:0000256" key="1">
    <source>
        <dbReference type="SAM" id="MobiDB-lite"/>
    </source>
</evidence>
<feature type="region of interest" description="Disordered" evidence="1">
    <location>
        <begin position="201"/>
        <end position="243"/>
    </location>
</feature>
<dbReference type="InterPro" id="IPR018838">
    <property type="entry name" value="ZGRF1-like_N"/>
</dbReference>
<comment type="caution">
    <text evidence="3">The sequence shown here is derived from an EMBL/GenBank/DDBJ whole genome shotgun (WGS) entry which is preliminary data.</text>
</comment>
<evidence type="ECO:0000313" key="3">
    <source>
        <dbReference type="EMBL" id="KAE8244785.1"/>
    </source>
</evidence>
<dbReference type="Pfam" id="PF10382">
    <property type="entry name" value="ZGRF1-like_N"/>
    <property type="match status" value="1"/>
</dbReference>
<dbReference type="AlphaFoldDB" id="A0A177TDI5"/>
<sequence>MSSQGNTPTRFAVTHHYQVLYSLGVGKREGNRVWHDGSLDHHLMNGRVILRDSAEASIAEDFRFIQASHRAWSQGHSMELDSKCVVEVVTFVRASRQDVRPILRTLGNRNQHQHQDLQATPGSTTGSGRFLLPGQDGGGASPNVEREPERIPRATASRGHFVIPTEGEVEVSNWNGITHTAAATNSTPLLEEDARLFLSGVTQHSGSSSKISTRRASNEPGMSHADAGPSNPKRRRLGTTMRR</sequence>
<name>A0A177TDI5_9BASI</name>
<reference evidence="3" key="2">
    <citation type="journal article" date="2019" name="IMA Fungus">
        <title>Genome sequencing and comparison of five Tilletia species to identify candidate genes for the detection of regulated species infecting wheat.</title>
        <authorList>
            <person name="Nguyen H.D.T."/>
            <person name="Sultana T."/>
            <person name="Kesanakurti P."/>
            <person name="Hambleton S."/>
        </authorList>
    </citation>
    <scope>NUCLEOTIDE SEQUENCE</scope>
    <source>
        <strain evidence="3">DAOMC 236416</strain>
    </source>
</reference>
<organism evidence="3 4">
    <name type="scientific">Tilletia indica</name>
    <dbReference type="NCBI Taxonomy" id="43049"/>
    <lineage>
        <taxon>Eukaryota</taxon>
        <taxon>Fungi</taxon>
        <taxon>Dikarya</taxon>
        <taxon>Basidiomycota</taxon>
        <taxon>Ustilaginomycotina</taxon>
        <taxon>Exobasidiomycetes</taxon>
        <taxon>Tilletiales</taxon>
        <taxon>Tilletiaceae</taxon>
        <taxon>Tilletia</taxon>
    </lineage>
</organism>
<protein>
    <recommendedName>
        <fullName evidence="2">5'-3' DNA helicase ZGRF1-like N-terminal domain-containing protein</fullName>
    </recommendedName>
</protein>
<dbReference type="OrthoDB" id="3362240at2759"/>
<dbReference type="Proteomes" id="UP000077521">
    <property type="component" value="Unassembled WGS sequence"/>
</dbReference>
<keyword evidence="4" id="KW-1185">Reference proteome</keyword>
<feature type="compositionally biased region" description="Polar residues" evidence="1">
    <location>
        <begin position="201"/>
        <end position="215"/>
    </location>
</feature>
<accession>A0A177TDI5</accession>
<reference evidence="3" key="1">
    <citation type="submission" date="2016-04" db="EMBL/GenBank/DDBJ databases">
        <authorList>
            <person name="Nguyen H.D."/>
            <person name="Samba Siva P."/>
            <person name="Cullis J."/>
            <person name="Levesque C.A."/>
            <person name="Hambleton S."/>
        </authorList>
    </citation>
    <scope>NUCLEOTIDE SEQUENCE</scope>
    <source>
        <strain evidence="3">DAOMC 236416</strain>
    </source>
</reference>
<dbReference type="EMBL" id="LWDF02000576">
    <property type="protein sequence ID" value="KAE8244785.1"/>
    <property type="molecule type" value="Genomic_DNA"/>
</dbReference>
<feature type="compositionally biased region" description="Polar residues" evidence="1">
    <location>
        <begin position="116"/>
        <end position="127"/>
    </location>
</feature>
<gene>
    <name evidence="3" type="ORF">A4X13_0g6270</name>
</gene>
<feature type="domain" description="5'-3' DNA helicase ZGRF1-like N-terminal" evidence="2">
    <location>
        <begin position="15"/>
        <end position="99"/>
    </location>
</feature>
<feature type="region of interest" description="Disordered" evidence="1">
    <location>
        <begin position="108"/>
        <end position="129"/>
    </location>
</feature>
<evidence type="ECO:0000313" key="4">
    <source>
        <dbReference type="Proteomes" id="UP000077521"/>
    </source>
</evidence>